<protein>
    <submittedName>
        <fullName evidence="1">Uncharacterized protein</fullName>
    </submittedName>
</protein>
<feature type="non-terminal residue" evidence="1">
    <location>
        <position position="1"/>
    </location>
</feature>
<dbReference type="EMBL" id="UINC01167406">
    <property type="protein sequence ID" value="SVD69902.1"/>
    <property type="molecule type" value="Genomic_DNA"/>
</dbReference>
<dbReference type="AlphaFoldDB" id="A0A382XFR9"/>
<evidence type="ECO:0000313" key="1">
    <source>
        <dbReference type="EMBL" id="SVD69902.1"/>
    </source>
</evidence>
<proteinExistence type="predicted"/>
<accession>A0A382XFR9</accession>
<feature type="non-terminal residue" evidence="1">
    <location>
        <position position="79"/>
    </location>
</feature>
<name>A0A382XFR9_9ZZZZ</name>
<sequence>VPLFFLVFTAIYFTGFIFSNEVMEGLDVRMEFYLGKEPASEKMADLVPENWARYLGGTPMSGWRQPKYFPLYPIYVFTT</sequence>
<reference evidence="1" key="1">
    <citation type="submission" date="2018-05" db="EMBL/GenBank/DDBJ databases">
        <authorList>
            <person name="Lanie J.A."/>
            <person name="Ng W.-L."/>
            <person name="Kazmierczak K.M."/>
            <person name="Andrzejewski T.M."/>
            <person name="Davidsen T.M."/>
            <person name="Wayne K.J."/>
            <person name="Tettelin H."/>
            <person name="Glass J.I."/>
            <person name="Rusch D."/>
            <person name="Podicherti R."/>
            <person name="Tsui H.-C.T."/>
            <person name="Winkler M.E."/>
        </authorList>
    </citation>
    <scope>NUCLEOTIDE SEQUENCE</scope>
</reference>
<organism evidence="1">
    <name type="scientific">marine metagenome</name>
    <dbReference type="NCBI Taxonomy" id="408172"/>
    <lineage>
        <taxon>unclassified sequences</taxon>
        <taxon>metagenomes</taxon>
        <taxon>ecological metagenomes</taxon>
    </lineage>
</organism>
<gene>
    <name evidence="1" type="ORF">METZ01_LOCUS422756</name>
</gene>